<dbReference type="InterPro" id="IPR002187">
    <property type="entry name" value="N-reg_PII"/>
</dbReference>
<sequence length="114" mass="12451">MLMIRTIVRPEKVQDVMQGLLDAGYPAVTKVSVVGRGKQRGLRVGDVVYDELPKEMLFMVVPDADKDFVIEAIMDNAKTGDGKFGDGKIFVSAVEEVYTISSGIKEGELEAKEA</sequence>
<accession>A0A7C5DD28</accession>
<dbReference type="PANTHER" id="PTHR30115:SF13">
    <property type="entry name" value="PII-LIKE PROTEIN GLNBI"/>
    <property type="match status" value="1"/>
</dbReference>
<evidence type="ECO:0000256" key="3">
    <source>
        <dbReference type="ARBA" id="ARBA00023163"/>
    </source>
</evidence>
<dbReference type="InterPro" id="IPR015867">
    <property type="entry name" value="N-reg_PII/ATP_PRibTrfase_C"/>
</dbReference>
<comment type="function">
    <text evidence="1">Could be involved in the regulation of nitrogen fixation.</text>
</comment>
<dbReference type="InterPro" id="IPR011322">
    <property type="entry name" value="N-reg_PII-like_a/b"/>
</dbReference>
<organism evidence="5">
    <name type="scientific">Chlorobaculum parvum</name>
    <dbReference type="NCBI Taxonomy" id="274539"/>
    <lineage>
        <taxon>Bacteria</taxon>
        <taxon>Pseudomonadati</taxon>
        <taxon>Chlorobiota</taxon>
        <taxon>Chlorobiia</taxon>
        <taxon>Chlorobiales</taxon>
        <taxon>Chlorobiaceae</taxon>
        <taxon>Chlorobaculum</taxon>
    </lineage>
</organism>
<dbReference type="SUPFAM" id="SSF54913">
    <property type="entry name" value="GlnB-like"/>
    <property type="match status" value="1"/>
</dbReference>
<dbReference type="GO" id="GO:0006808">
    <property type="term" value="P:regulation of nitrogen utilization"/>
    <property type="evidence" value="ECO:0007669"/>
    <property type="project" value="InterPro"/>
</dbReference>
<proteinExistence type="predicted"/>
<dbReference type="SMART" id="SM00938">
    <property type="entry name" value="P-II"/>
    <property type="match status" value="1"/>
</dbReference>
<dbReference type="Gene3D" id="3.30.70.120">
    <property type="match status" value="1"/>
</dbReference>
<evidence type="ECO:0000256" key="4">
    <source>
        <dbReference type="ARBA" id="ARBA00023231"/>
    </source>
</evidence>
<keyword evidence="2" id="KW-0805">Transcription regulation</keyword>
<comment type="caution">
    <text evidence="5">The sequence shown here is derived from an EMBL/GenBank/DDBJ whole genome shotgun (WGS) entry which is preliminary data.</text>
</comment>
<dbReference type="PROSITE" id="PS51343">
    <property type="entry name" value="PII_GLNB_DOM"/>
    <property type="match status" value="1"/>
</dbReference>
<evidence type="ECO:0000313" key="5">
    <source>
        <dbReference type="EMBL" id="HHE31393.1"/>
    </source>
</evidence>
<keyword evidence="4" id="KW-0535">Nitrogen fixation</keyword>
<dbReference type="AlphaFoldDB" id="A0A7C5DD28"/>
<dbReference type="GO" id="GO:0005829">
    <property type="term" value="C:cytosol"/>
    <property type="evidence" value="ECO:0007669"/>
    <property type="project" value="TreeGrafter"/>
</dbReference>
<reference evidence="5" key="1">
    <citation type="journal article" date="2020" name="mSystems">
        <title>Genome- and Community-Level Interaction Insights into Carbon Utilization and Element Cycling Functions of Hydrothermarchaeota in Hydrothermal Sediment.</title>
        <authorList>
            <person name="Zhou Z."/>
            <person name="Liu Y."/>
            <person name="Xu W."/>
            <person name="Pan J."/>
            <person name="Luo Z.H."/>
            <person name="Li M."/>
        </authorList>
    </citation>
    <scope>NUCLEOTIDE SEQUENCE [LARGE SCALE GENOMIC DNA]</scope>
    <source>
        <strain evidence="5">HyVt-633</strain>
    </source>
</reference>
<dbReference type="GO" id="GO:0030234">
    <property type="term" value="F:enzyme regulator activity"/>
    <property type="evidence" value="ECO:0007669"/>
    <property type="project" value="InterPro"/>
</dbReference>
<dbReference type="PANTHER" id="PTHR30115">
    <property type="entry name" value="NITROGEN REGULATORY PROTEIN P-II"/>
    <property type="match status" value="1"/>
</dbReference>
<dbReference type="EMBL" id="DRSQ01000040">
    <property type="protein sequence ID" value="HHE31393.1"/>
    <property type="molecule type" value="Genomic_DNA"/>
</dbReference>
<keyword evidence="3" id="KW-0804">Transcription</keyword>
<gene>
    <name evidence="5" type="ORF">ENL07_01810</name>
</gene>
<evidence type="ECO:0000256" key="1">
    <source>
        <dbReference type="ARBA" id="ARBA00002440"/>
    </source>
</evidence>
<name>A0A7C5DD28_9CHLB</name>
<dbReference type="Pfam" id="PF00543">
    <property type="entry name" value="P-II"/>
    <property type="match status" value="1"/>
</dbReference>
<dbReference type="Proteomes" id="UP000886058">
    <property type="component" value="Unassembled WGS sequence"/>
</dbReference>
<evidence type="ECO:0000256" key="2">
    <source>
        <dbReference type="ARBA" id="ARBA00023015"/>
    </source>
</evidence>
<dbReference type="GO" id="GO:0005524">
    <property type="term" value="F:ATP binding"/>
    <property type="evidence" value="ECO:0007669"/>
    <property type="project" value="TreeGrafter"/>
</dbReference>
<dbReference type="PRINTS" id="PR00340">
    <property type="entry name" value="PIIGLNB"/>
</dbReference>
<protein>
    <submittedName>
        <fullName evidence="5">P-II family nitrogen regulator</fullName>
    </submittedName>
</protein>